<dbReference type="PROSITE" id="PS01302">
    <property type="entry name" value="UPF0758"/>
    <property type="match status" value="1"/>
</dbReference>
<dbReference type="InterPro" id="IPR046778">
    <property type="entry name" value="UPF0758_N"/>
</dbReference>
<dbReference type="CDD" id="cd08071">
    <property type="entry name" value="MPN_DUF2466"/>
    <property type="match status" value="1"/>
</dbReference>
<keyword evidence="1" id="KW-0645">Protease</keyword>
<dbReference type="InterPro" id="IPR001405">
    <property type="entry name" value="UPF0758"/>
</dbReference>
<dbReference type="RefSeq" id="WP_005947733.1">
    <property type="nucleotide sequence ID" value="NZ_CP028103.1"/>
</dbReference>
<evidence type="ECO:0000256" key="6">
    <source>
        <dbReference type="RuleBase" id="RU003797"/>
    </source>
</evidence>
<dbReference type="Proteomes" id="UP000241238">
    <property type="component" value="Chromosome"/>
</dbReference>
<keyword evidence="3" id="KW-0378">Hydrolase</keyword>
<gene>
    <name evidence="8" type="ORF">C4N18_09990</name>
</gene>
<dbReference type="Pfam" id="PF20582">
    <property type="entry name" value="UPF0758_N"/>
    <property type="match status" value="1"/>
</dbReference>
<dbReference type="Gene3D" id="3.40.140.10">
    <property type="entry name" value="Cytidine Deaminase, domain 2"/>
    <property type="match status" value="1"/>
</dbReference>
<dbReference type="InterPro" id="IPR025657">
    <property type="entry name" value="RadC_JAB"/>
</dbReference>
<evidence type="ECO:0000256" key="2">
    <source>
        <dbReference type="ARBA" id="ARBA00022723"/>
    </source>
</evidence>
<dbReference type="NCBIfam" id="TIGR00608">
    <property type="entry name" value="radc"/>
    <property type="match status" value="1"/>
</dbReference>
<dbReference type="PANTHER" id="PTHR30471">
    <property type="entry name" value="DNA REPAIR PROTEIN RADC"/>
    <property type="match status" value="1"/>
</dbReference>
<evidence type="ECO:0000313" key="9">
    <source>
        <dbReference type="Proteomes" id="UP000241238"/>
    </source>
</evidence>
<accession>A0ABN5JKC3</accession>
<evidence type="ECO:0000259" key="7">
    <source>
        <dbReference type="PROSITE" id="PS50249"/>
    </source>
</evidence>
<dbReference type="InterPro" id="IPR010994">
    <property type="entry name" value="RuvA_2-like"/>
</dbReference>
<sequence length="229" mass="26194">MEKYSPEGHRKRLKEKYMKSGYDAFHEYEILEILLTYSIPRKDVKPIAKKLLEVFGSTGKIFGADIKELIKVEGIGESSAVFLKLMGDIAKNSYKENLKDNDILNIKSKNDLISYLRGDIGFSKREEFKVLFLNSANNLIASETLFYGTIDKSAVYPREIVERVIKNGAKSVVFAHNHPSGNISPSKQDIELTQHMYDSLKTLDIRLIDHIIITKDSYFSFLEEGLIEY</sequence>
<dbReference type="SUPFAM" id="SSF47781">
    <property type="entry name" value="RuvA domain 2-like"/>
    <property type="match status" value="1"/>
</dbReference>
<dbReference type="PANTHER" id="PTHR30471:SF3">
    <property type="entry name" value="UPF0758 PROTEIN YEES-RELATED"/>
    <property type="match status" value="1"/>
</dbReference>
<dbReference type="PROSITE" id="PS50249">
    <property type="entry name" value="MPN"/>
    <property type="match status" value="1"/>
</dbReference>
<evidence type="ECO:0000256" key="3">
    <source>
        <dbReference type="ARBA" id="ARBA00022801"/>
    </source>
</evidence>
<evidence type="ECO:0000256" key="5">
    <source>
        <dbReference type="ARBA" id="ARBA00023049"/>
    </source>
</evidence>
<dbReference type="GeneID" id="77468321"/>
<evidence type="ECO:0000256" key="4">
    <source>
        <dbReference type="ARBA" id="ARBA00022833"/>
    </source>
</evidence>
<keyword evidence="4" id="KW-0862">Zinc</keyword>
<protein>
    <submittedName>
        <fullName evidence="8">DNA repair protein RadC</fullName>
    </submittedName>
</protein>
<dbReference type="Gene3D" id="1.10.150.20">
    <property type="entry name" value="5' to 3' exonuclease, C-terminal subdomain"/>
    <property type="match status" value="1"/>
</dbReference>
<dbReference type="InterPro" id="IPR037518">
    <property type="entry name" value="MPN"/>
</dbReference>
<evidence type="ECO:0000256" key="1">
    <source>
        <dbReference type="ARBA" id="ARBA00022670"/>
    </source>
</evidence>
<comment type="similarity">
    <text evidence="6">Belongs to the UPF0758 family.</text>
</comment>
<evidence type="ECO:0000313" key="8">
    <source>
        <dbReference type="EMBL" id="AVQ31531.1"/>
    </source>
</evidence>
<dbReference type="SUPFAM" id="SSF102712">
    <property type="entry name" value="JAB1/MPN domain"/>
    <property type="match status" value="1"/>
</dbReference>
<keyword evidence="2" id="KW-0479">Metal-binding</keyword>
<dbReference type="NCBIfam" id="NF000642">
    <property type="entry name" value="PRK00024.1"/>
    <property type="match status" value="1"/>
</dbReference>
<feature type="domain" description="MPN" evidence="7">
    <location>
        <begin position="105"/>
        <end position="227"/>
    </location>
</feature>
<organism evidence="8 9">
    <name type="scientific">Fusobacterium varium ATCC 27725</name>
    <dbReference type="NCBI Taxonomy" id="469618"/>
    <lineage>
        <taxon>Bacteria</taxon>
        <taxon>Fusobacteriati</taxon>
        <taxon>Fusobacteriota</taxon>
        <taxon>Fusobacteriia</taxon>
        <taxon>Fusobacteriales</taxon>
        <taxon>Fusobacteriaceae</taxon>
        <taxon>Fusobacterium</taxon>
    </lineage>
</organism>
<dbReference type="Pfam" id="PF04002">
    <property type="entry name" value="RadC"/>
    <property type="match status" value="1"/>
</dbReference>
<keyword evidence="9" id="KW-1185">Reference proteome</keyword>
<dbReference type="InterPro" id="IPR020891">
    <property type="entry name" value="UPF0758_CS"/>
</dbReference>
<name>A0ABN5JKC3_FUSVA</name>
<keyword evidence="5" id="KW-0482">Metalloprotease</keyword>
<dbReference type="EMBL" id="CP028103">
    <property type="protein sequence ID" value="AVQ31531.1"/>
    <property type="molecule type" value="Genomic_DNA"/>
</dbReference>
<reference evidence="9" key="1">
    <citation type="journal article" date="2018" name="MSphere">
        <title>Fusobacterium Genomics Using MinION and Illumina Sequencing Enables Genome Completion and Correction.</title>
        <authorList>
            <person name="Todd S.M."/>
            <person name="Settlage R.E."/>
            <person name="Lahmers K.K."/>
            <person name="Slade D.J."/>
        </authorList>
    </citation>
    <scope>NUCLEOTIDE SEQUENCE [LARGE SCALE GENOMIC DNA]</scope>
    <source>
        <strain evidence="9">ATCC 27725</strain>
    </source>
</reference>
<proteinExistence type="inferred from homology"/>